<sequence length="52" mass="6293">MTILNIRKIEDQINKIFNHILKENKILKTILQTQNQRNLYQILRLTEVLGQF</sequence>
<dbReference type="AlphaFoldDB" id="A0A8S1QRP4"/>
<proteinExistence type="predicted"/>
<reference evidence="1" key="1">
    <citation type="submission" date="2021-01" db="EMBL/GenBank/DDBJ databases">
        <authorList>
            <consortium name="Genoscope - CEA"/>
            <person name="William W."/>
        </authorList>
    </citation>
    <scope>NUCLEOTIDE SEQUENCE</scope>
</reference>
<comment type="caution">
    <text evidence="1">The sequence shown here is derived from an EMBL/GenBank/DDBJ whole genome shotgun (WGS) entry which is preliminary data.</text>
</comment>
<keyword evidence="2" id="KW-1185">Reference proteome</keyword>
<dbReference type="Proteomes" id="UP000688137">
    <property type="component" value="Unassembled WGS sequence"/>
</dbReference>
<gene>
    <name evidence="1" type="ORF">PPRIM_AZ9-3.1.T2100007</name>
</gene>
<organism evidence="1 2">
    <name type="scientific">Paramecium primaurelia</name>
    <dbReference type="NCBI Taxonomy" id="5886"/>
    <lineage>
        <taxon>Eukaryota</taxon>
        <taxon>Sar</taxon>
        <taxon>Alveolata</taxon>
        <taxon>Ciliophora</taxon>
        <taxon>Intramacronucleata</taxon>
        <taxon>Oligohymenophorea</taxon>
        <taxon>Peniculida</taxon>
        <taxon>Parameciidae</taxon>
        <taxon>Paramecium</taxon>
    </lineage>
</organism>
<accession>A0A8S1QRP4</accession>
<evidence type="ECO:0000313" key="2">
    <source>
        <dbReference type="Proteomes" id="UP000688137"/>
    </source>
</evidence>
<name>A0A8S1QRP4_PARPR</name>
<dbReference type="EMBL" id="CAJJDM010000219">
    <property type="protein sequence ID" value="CAD8117782.1"/>
    <property type="molecule type" value="Genomic_DNA"/>
</dbReference>
<protein>
    <submittedName>
        <fullName evidence="1">Uncharacterized protein</fullName>
    </submittedName>
</protein>
<evidence type="ECO:0000313" key="1">
    <source>
        <dbReference type="EMBL" id="CAD8117782.1"/>
    </source>
</evidence>